<evidence type="ECO:0000256" key="1">
    <source>
        <dbReference type="ARBA" id="ARBA00004141"/>
    </source>
</evidence>
<keyword evidence="5 10" id="KW-0276">Fatty acid metabolism</keyword>
<evidence type="ECO:0000256" key="10">
    <source>
        <dbReference type="RuleBase" id="RU361115"/>
    </source>
</evidence>
<feature type="transmembrane region" description="Helical" evidence="10">
    <location>
        <begin position="172"/>
        <end position="194"/>
    </location>
</feature>
<feature type="transmembrane region" description="Helical" evidence="10">
    <location>
        <begin position="33"/>
        <end position="50"/>
    </location>
</feature>
<accession>A0A9P0HFG1</accession>
<evidence type="ECO:0000313" key="11">
    <source>
        <dbReference type="EMBL" id="CAH1401415.1"/>
    </source>
</evidence>
<feature type="transmembrane region" description="Helical" evidence="10">
    <location>
        <begin position="238"/>
        <end position="260"/>
    </location>
</feature>
<keyword evidence="3 10" id="KW-0808">Transferase</keyword>
<keyword evidence="4 10" id="KW-0812">Transmembrane</keyword>
<dbReference type="GO" id="GO:0042761">
    <property type="term" value="P:very long-chain fatty acid biosynthetic process"/>
    <property type="evidence" value="ECO:0007669"/>
    <property type="project" value="TreeGrafter"/>
</dbReference>
<reference evidence="11" key="1">
    <citation type="submission" date="2022-01" db="EMBL/GenBank/DDBJ databases">
        <authorList>
            <person name="King R."/>
        </authorList>
    </citation>
    <scope>NUCLEOTIDE SEQUENCE</scope>
</reference>
<dbReference type="PANTHER" id="PTHR11157">
    <property type="entry name" value="FATTY ACID ACYL TRANSFERASE-RELATED"/>
    <property type="match status" value="1"/>
</dbReference>
<dbReference type="Pfam" id="PF01151">
    <property type="entry name" value="ELO"/>
    <property type="match status" value="1"/>
</dbReference>
<dbReference type="EC" id="2.3.1.199" evidence="10"/>
<dbReference type="EMBL" id="OV725081">
    <property type="protein sequence ID" value="CAH1401415.1"/>
    <property type="molecule type" value="Genomic_DNA"/>
</dbReference>
<dbReference type="AlphaFoldDB" id="A0A9P0HFG1"/>
<comment type="similarity">
    <text evidence="10">Belongs to the ELO family.</text>
</comment>
<keyword evidence="6 10" id="KW-1133">Transmembrane helix</keyword>
<dbReference type="GO" id="GO:0034626">
    <property type="term" value="P:fatty acid elongation, polyunsaturated fatty acid"/>
    <property type="evidence" value="ECO:0007669"/>
    <property type="project" value="TreeGrafter"/>
</dbReference>
<dbReference type="GO" id="GO:0019367">
    <property type="term" value="P:fatty acid elongation, saturated fatty acid"/>
    <property type="evidence" value="ECO:0007669"/>
    <property type="project" value="TreeGrafter"/>
</dbReference>
<dbReference type="PANTHER" id="PTHR11157:SF126">
    <property type="entry name" value="ELONGATION OF VERY LONG CHAIN FATTY ACIDS PROTEIN"/>
    <property type="match status" value="1"/>
</dbReference>
<evidence type="ECO:0000256" key="2">
    <source>
        <dbReference type="ARBA" id="ARBA00022516"/>
    </source>
</evidence>
<evidence type="ECO:0000256" key="6">
    <source>
        <dbReference type="ARBA" id="ARBA00022989"/>
    </source>
</evidence>
<dbReference type="GO" id="GO:0030148">
    <property type="term" value="P:sphingolipid biosynthetic process"/>
    <property type="evidence" value="ECO:0007669"/>
    <property type="project" value="TreeGrafter"/>
</dbReference>
<dbReference type="InterPro" id="IPR002076">
    <property type="entry name" value="ELO_fam"/>
</dbReference>
<organism evidence="11 12">
    <name type="scientific">Nezara viridula</name>
    <name type="common">Southern green stink bug</name>
    <name type="synonym">Cimex viridulus</name>
    <dbReference type="NCBI Taxonomy" id="85310"/>
    <lineage>
        <taxon>Eukaryota</taxon>
        <taxon>Metazoa</taxon>
        <taxon>Ecdysozoa</taxon>
        <taxon>Arthropoda</taxon>
        <taxon>Hexapoda</taxon>
        <taxon>Insecta</taxon>
        <taxon>Pterygota</taxon>
        <taxon>Neoptera</taxon>
        <taxon>Paraneoptera</taxon>
        <taxon>Hemiptera</taxon>
        <taxon>Heteroptera</taxon>
        <taxon>Panheteroptera</taxon>
        <taxon>Pentatomomorpha</taxon>
        <taxon>Pentatomoidea</taxon>
        <taxon>Pentatomidae</taxon>
        <taxon>Pentatominae</taxon>
        <taxon>Nezara</taxon>
    </lineage>
</organism>
<evidence type="ECO:0000256" key="9">
    <source>
        <dbReference type="ARBA" id="ARBA00023160"/>
    </source>
</evidence>
<keyword evidence="2 10" id="KW-0444">Lipid biosynthesis</keyword>
<dbReference type="GO" id="GO:0034625">
    <property type="term" value="P:fatty acid elongation, monounsaturated fatty acid"/>
    <property type="evidence" value="ECO:0007669"/>
    <property type="project" value="TreeGrafter"/>
</dbReference>
<sequence>MALIDLGESFHFNKTAAYGPKVTDIYPSFLLKFHHMAFVVISYLLIVRYGPKLMSGRRPYSLKGIIMVYNLVQVAINGYIVYLTCTRWGIRILGVWKHICEPIGGTAGYSESDELVFVKIIYIYYLTKLLDLLDTVFFILRKKQSQITFLHLFHHSSMVVNMWLSMDLIREQIISVFGLINVIVHAVMYTYYLLAVLGPSVRKYLWWKNYITKMQMAQFVIILSLLAKMRIYNCKSKVLFWPLWSFTVAIYFILFINFYINTYKKSNKNVNQKIKI</sequence>
<comment type="catalytic activity">
    <reaction evidence="10">
        <text>a very-long-chain acyl-CoA + malonyl-CoA + H(+) = a very-long-chain 3-oxoacyl-CoA + CO2 + CoA</text>
        <dbReference type="Rhea" id="RHEA:32727"/>
        <dbReference type="ChEBI" id="CHEBI:15378"/>
        <dbReference type="ChEBI" id="CHEBI:16526"/>
        <dbReference type="ChEBI" id="CHEBI:57287"/>
        <dbReference type="ChEBI" id="CHEBI:57384"/>
        <dbReference type="ChEBI" id="CHEBI:90725"/>
        <dbReference type="ChEBI" id="CHEBI:90736"/>
        <dbReference type="EC" id="2.3.1.199"/>
    </reaction>
</comment>
<dbReference type="OrthoDB" id="10259681at2759"/>
<evidence type="ECO:0000256" key="3">
    <source>
        <dbReference type="ARBA" id="ARBA00022679"/>
    </source>
</evidence>
<keyword evidence="8 10" id="KW-0472">Membrane</keyword>
<evidence type="ECO:0000256" key="4">
    <source>
        <dbReference type="ARBA" id="ARBA00022692"/>
    </source>
</evidence>
<dbReference type="Proteomes" id="UP001152798">
    <property type="component" value="Chromosome 5"/>
</dbReference>
<keyword evidence="12" id="KW-1185">Reference proteome</keyword>
<evidence type="ECO:0000256" key="8">
    <source>
        <dbReference type="ARBA" id="ARBA00023136"/>
    </source>
</evidence>
<keyword evidence="7 10" id="KW-0443">Lipid metabolism</keyword>
<protein>
    <recommendedName>
        <fullName evidence="10">Elongation of very long chain fatty acids protein</fullName>
        <ecNumber evidence="10">2.3.1.199</ecNumber>
    </recommendedName>
    <alternativeName>
        <fullName evidence="10">Very-long-chain 3-oxoacyl-CoA synthase</fullName>
    </alternativeName>
</protein>
<feature type="transmembrane region" description="Helical" evidence="10">
    <location>
        <begin position="120"/>
        <end position="140"/>
    </location>
</feature>
<dbReference type="GO" id="GO:0005789">
    <property type="term" value="C:endoplasmic reticulum membrane"/>
    <property type="evidence" value="ECO:0007669"/>
    <property type="project" value="TreeGrafter"/>
</dbReference>
<evidence type="ECO:0000313" key="12">
    <source>
        <dbReference type="Proteomes" id="UP001152798"/>
    </source>
</evidence>
<feature type="transmembrane region" description="Helical" evidence="10">
    <location>
        <begin position="62"/>
        <end position="82"/>
    </location>
</feature>
<comment type="subcellular location">
    <subcellularLocation>
        <location evidence="1">Membrane</location>
        <topology evidence="1">Multi-pass membrane protein</topology>
    </subcellularLocation>
</comment>
<evidence type="ECO:0000256" key="7">
    <source>
        <dbReference type="ARBA" id="ARBA00023098"/>
    </source>
</evidence>
<name>A0A9P0HFG1_NEZVI</name>
<evidence type="ECO:0000256" key="5">
    <source>
        <dbReference type="ARBA" id="ARBA00022832"/>
    </source>
</evidence>
<keyword evidence="9 10" id="KW-0275">Fatty acid biosynthesis</keyword>
<gene>
    <name evidence="11" type="ORF">NEZAVI_LOCUS10441</name>
</gene>
<proteinExistence type="inferred from homology"/>
<dbReference type="GO" id="GO:0009922">
    <property type="term" value="F:fatty acid elongase activity"/>
    <property type="evidence" value="ECO:0007669"/>
    <property type="project" value="UniProtKB-EC"/>
</dbReference>